<evidence type="ECO:0000313" key="2">
    <source>
        <dbReference type="EMBL" id="KAJ9661986.1"/>
    </source>
</evidence>
<organism evidence="2 3">
    <name type="scientific">Coniosporium apollinis</name>
    <dbReference type="NCBI Taxonomy" id="61459"/>
    <lineage>
        <taxon>Eukaryota</taxon>
        <taxon>Fungi</taxon>
        <taxon>Dikarya</taxon>
        <taxon>Ascomycota</taxon>
        <taxon>Pezizomycotina</taxon>
        <taxon>Dothideomycetes</taxon>
        <taxon>Dothideomycetes incertae sedis</taxon>
        <taxon>Coniosporium</taxon>
    </lineage>
</organism>
<dbReference type="Proteomes" id="UP001172684">
    <property type="component" value="Unassembled WGS sequence"/>
</dbReference>
<accession>A0ABQ9NPM8</accession>
<sequence length="370" mass="41332">MTVDGLLSYFRPKQATEGAAREPSEEGEIVESSSSGVAPPARANINPLLSLATSAEAFDALPTQEIIRNALITFLALARRADQERRERETLVEGNETLRTRVQTLESEKQMLQAENGTLRAEDGRLRAENRLLRSELDRREDLSELVENFERQLSRRKNNVGLDKGKGPASHGAQVLDPSTAPFTPAQHTRAEYQLGQATPTSSPDDGIQGWIDQVTNGHPTHVQPYGRADSAAEVAARDFELQSLRERIASLERTVAEIDAIRRSSTTLALDRAEMIAKLNKDVATGKQLERQLQDRITKRNRSKVELERRLHAVELTAASLAAHQSRLFDLLAAAVELDWEVRRWAMENIAKLLVERIDLAKETLERV</sequence>
<protein>
    <recommendedName>
        <fullName evidence="4">Autophagy-related protein 16 domain-containing protein</fullName>
    </recommendedName>
</protein>
<evidence type="ECO:0008006" key="4">
    <source>
        <dbReference type="Google" id="ProtNLM"/>
    </source>
</evidence>
<evidence type="ECO:0000256" key="1">
    <source>
        <dbReference type="SAM" id="MobiDB-lite"/>
    </source>
</evidence>
<reference evidence="2" key="1">
    <citation type="submission" date="2022-10" db="EMBL/GenBank/DDBJ databases">
        <title>Culturing micro-colonial fungi from biological soil crusts in the Mojave desert and describing Neophaeococcomyces mojavensis, and introducing the new genera and species Taxawa tesnikishii.</title>
        <authorList>
            <person name="Kurbessoian T."/>
            <person name="Stajich J.E."/>
        </authorList>
    </citation>
    <scope>NUCLEOTIDE SEQUENCE</scope>
    <source>
        <strain evidence="2">TK_1</strain>
    </source>
</reference>
<evidence type="ECO:0000313" key="3">
    <source>
        <dbReference type="Proteomes" id="UP001172684"/>
    </source>
</evidence>
<gene>
    <name evidence="2" type="ORF">H2201_006275</name>
</gene>
<proteinExistence type="predicted"/>
<name>A0ABQ9NPM8_9PEZI</name>
<dbReference type="EMBL" id="JAPDRL010000053">
    <property type="protein sequence ID" value="KAJ9661986.1"/>
    <property type="molecule type" value="Genomic_DNA"/>
</dbReference>
<feature type="region of interest" description="Disordered" evidence="1">
    <location>
        <begin position="158"/>
        <end position="185"/>
    </location>
</feature>
<feature type="region of interest" description="Disordered" evidence="1">
    <location>
        <begin position="14"/>
        <end position="38"/>
    </location>
</feature>
<keyword evidence="3" id="KW-1185">Reference proteome</keyword>
<comment type="caution">
    <text evidence="2">The sequence shown here is derived from an EMBL/GenBank/DDBJ whole genome shotgun (WGS) entry which is preliminary data.</text>
</comment>